<protein>
    <submittedName>
        <fullName evidence="8">Uncharacterized protein</fullName>
    </submittedName>
</protein>
<dbReference type="PANTHER" id="PTHR42643:SF39">
    <property type="entry name" value="IONOTROPIC RECEPTOR 56A-RELATED"/>
    <property type="match status" value="1"/>
</dbReference>
<keyword evidence="4" id="KW-1133">Transmembrane helix</keyword>
<keyword evidence="6" id="KW-0675">Receptor</keyword>
<reference evidence="8 9" key="2">
    <citation type="journal article" date="2004" name="Trends Parasitol.">
        <title>The Anopheles gambiae genome: an update.</title>
        <authorList>
            <person name="Mongin E."/>
            <person name="Louis C."/>
            <person name="Holt R.A."/>
            <person name="Birney E."/>
            <person name="Collins F.H."/>
        </authorList>
    </citation>
    <scope>NUCLEOTIDE SEQUENCE [LARGE SCALE GENOMIC DNA]</scope>
    <source>
        <strain evidence="8 9">PEST</strain>
    </source>
</reference>
<dbReference type="VEuPathDB" id="VectorBase:AGAP029233"/>
<evidence type="ECO:0000256" key="7">
    <source>
        <dbReference type="ARBA" id="ARBA00023180"/>
    </source>
</evidence>
<reference evidence="8 9" key="1">
    <citation type="journal article" date="2002" name="Science">
        <title>The genome sequence of the malaria mosquito Anopheles gambiae.</title>
        <authorList>
            <person name="Holt R.A."/>
            <person name="Subramanian G.M."/>
            <person name="Halpern A."/>
            <person name="Sutton G.G."/>
            <person name="Charlab R."/>
            <person name="Nusskern D.R."/>
            <person name="Wincker P."/>
            <person name="Clark A.G."/>
            <person name="Ribeiro J.M."/>
            <person name="Wides R."/>
            <person name="Salzberg S.L."/>
            <person name="Loftus B."/>
            <person name="Yandell M."/>
            <person name="Majoros W.H."/>
            <person name="Rusch D.B."/>
            <person name="Lai Z."/>
            <person name="Kraft C.L."/>
            <person name="Abril J.F."/>
            <person name="Anthouard V."/>
            <person name="Arensburger P."/>
            <person name="Atkinson P.W."/>
            <person name="Baden H."/>
            <person name="de Berardinis V."/>
            <person name="Baldwin D."/>
            <person name="Benes V."/>
            <person name="Biedler J."/>
            <person name="Blass C."/>
            <person name="Bolanos R."/>
            <person name="Boscus D."/>
            <person name="Barnstead M."/>
            <person name="Cai S."/>
            <person name="Center A."/>
            <person name="Chaturverdi K."/>
            <person name="Christophides G.K."/>
            <person name="Chrystal M.A."/>
            <person name="Clamp M."/>
            <person name="Cravchik A."/>
            <person name="Curwen V."/>
            <person name="Dana A."/>
            <person name="Delcher A."/>
            <person name="Dew I."/>
            <person name="Evans C.A."/>
            <person name="Flanigan M."/>
            <person name="Grundschober-Freimoser A."/>
            <person name="Friedli L."/>
            <person name="Gu Z."/>
            <person name="Guan P."/>
            <person name="Guigo R."/>
            <person name="Hillenmeyer M.E."/>
            <person name="Hladun S.L."/>
            <person name="Hogan J.R."/>
            <person name="Hong Y.S."/>
            <person name="Hoover J."/>
            <person name="Jaillon O."/>
            <person name="Ke Z."/>
            <person name="Kodira C."/>
            <person name="Kokoza E."/>
            <person name="Koutsos A."/>
            <person name="Letunic I."/>
            <person name="Levitsky A."/>
            <person name="Liang Y."/>
            <person name="Lin J.J."/>
            <person name="Lobo N.F."/>
            <person name="Lopez J.R."/>
            <person name="Malek J.A."/>
            <person name="McIntosh T.C."/>
            <person name="Meister S."/>
            <person name="Miller J."/>
            <person name="Mobarry C."/>
            <person name="Mongin E."/>
            <person name="Murphy S.D."/>
            <person name="O'Brochta D.A."/>
            <person name="Pfannkoch C."/>
            <person name="Qi R."/>
            <person name="Regier M.A."/>
            <person name="Remington K."/>
            <person name="Shao H."/>
            <person name="Sharakhova M.V."/>
            <person name="Sitter C.D."/>
            <person name="Shetty J."/>
            <person name="Smith T.J."/>
            <person name="Strong R."/>
            <person name="Sun J."/>
            <person name="Thomasova D."/>
            <person name="Ton L.Q."/>
            <person name="Topalis P."/>
            <person name="Tu Z."/>
            <person name="Unger M.F."/>
            <person name="Walenz B."/>
            <person name="Wang A."/>
            <person name="Wang J."/>
            <person name="Wang M."/>
            <person name="Wang X."/>
            <person name="Woodford K.J."/>
            <person name="Wortman J.R."/>
            <person name="Wu M."/>
            <person name="Yao A."/>
            <person name="Zdobnov E.M."/>
            <person name="Zhang H."/>
            <person name="Zhao Q."/>
            <person name="Zhao S."/>
            <person name="Zhu S.C."/>
            <person name="Zhimulev I."/>
            <person name="Coluzzi M."/>
            <person name="della Torre A."/>
            <person name="Roth C.W."/>
            <person name="Louis C."/>
            <person name="Kalush F."/>
            <person name="Mural R.J."/>
            <person name="Myers E.W."/>
            <person name="Adams M.D."/>
            <person name="Smith H.O."/>
            <person name="Broder S."/>
            <person name="Gardner M.J."/>
            <person name="Fraser C.M."/>
            <person name="Birney E."/>
            <person name="Bork P."/>
            <person name="Brey P.T."/>
            <person name="Venter J.C."/>
            <person name="Weissenbach J."/>
            <person name="Kafatos F.C."/>
            <person name="Collins F.H."/>
            <person name="Hoffman S.L."/>
        </authorList>
    </citation>
    <scope>NUCLEOTIDE SEQUENCE [LARGE SCALE GENOMIC DNA]</scope>
    <source>
        <strain evidence="8 9">PEST</strain>
    </source>
</reference>
<keyword evidence="5" id="KW-0472">Membrane</keyword>
<dbReference type="Proteomes" id="UP000007062">
    <property type="component" value="Chromosome 2L"/>
</dbReference>
<comment type="subcellular location">
    <subcellularLocation>
        <location evidence="1">Cell membrane</location>
        <topology evidence="1">Multi-pass membrane protein</topology>
    </subcellularLocation>
</comment>
<sequence length="588" mass="67932">MITLLLWFLLVLLDPFQCVDIVSVVLNIAQQEHTIHSEGLEVCFVQLRAYREQVNLDHTMGSILQGLGSNYPITIAQQTRPVLMYGVRDATLVLMDATGHGAKFPSTLATHRLDTHECYGKSAKFIVIVDTACNRTELTSFFHRHGVLNYVAIPLEPPEPNSAKPFVQELYTANPFTNEWHLFNGRDHNRSSTARYYPNKLANIHGYEMLAFGLYEFPYIFEVTGNHTAGLLMELLHNLIVRKLNGTVRMVRSERTPPLPGRTEFDLTFAYTSFRAHYMHDVSLKERGGYCVLCPFHTERDFLRHLLKPFSFGIWAVLGALLVGCRLLGHLFPALFERNLLEQIFFTAGASHRQPFPTRIVSFSAAVLIFFLSEAYNAKIVSLMSDSKYFDRPESVRELIESDLKVAIPGVRASLLAESLPGKLVNRRRAEALYRERGPLLFNEYCTVMYCYLAYLQTSVGRNLHGFQQYVLPDMVSEQLRTLQLATHSPFYDTFAEYYERYFQSGIWMYRLEYMNRKLVREMRSLGSRLEEVVFHFEDLVCVWVLIVVGWVVSTVGFVAELLWVWLEHRYGGYSWQRSNRLFRKSRI</sequence>
<dbReference type="InParanoid" id="A0A3F2YYV3"/>
<evidence type="ECO:0000313" key="8">
    <source>
        <dbReference type="EnsemblMetazoa" id="AGAP029233-PA"/>
    </source>
</evidence>
<proteinExistence type="predicted"/>
<accession>A0A3F2YYV3</accession>
<dbReference type="FunCoup" id="A0A3F2YYV3">
    <property type="interactions" value="56"/>
</dbReference>
<evidence type="ECO:0000256" key="2">
    <source>
        <dbReference type="ARBA" id="ARBA00022475"/>
    </source>
</evidence>
<dbReference type="PANTHER" id="PTHR42643">
    <property type="entry name" value="IONOTROPIC RECEPTOR 20A-RELATED"/>
    <property type="match status" value="1"/>
</dbReference>
<keyword evidence="7" id="KW-0325">Glycoprotein</keyword>
<dbReference type="AlphaFoldDB" id="A0A3F2YYV3"/>
<dbReference type="InterPro" id="IPR052192">
    <property type="entry name" value="Insect_Ionotropic_Sensory_Rcpt"/>
</dbReference>
<evidence type="ECO:0000256" key="6">
    <source>
        <dbReference type="ARBA" id="ARBA00023170"/>
    </source>
</evidence>
<organism evidence="8 9">
    <name type="scientific">Anopheles gambiae</name>
    <name type="common">African malaria mosquito</name>
    <dbReference type="NCBI Taxonomy" id="7165"/>
    <lineage>
        <taxon>Eukaryota</taxon>
        <taxon>Metazoa</taxon>
        <taxon>Ecdysozoa</taxon>
        <taxon>Arthropoda</taxon>
        <taxon>Hexapoda</taxon>
        <taxon>Insecta</taxon>
        <taxon>Pterygota</taxon>
        <taxon>Neoptera</taxon>
        <taxon>Endopterygota</taxon>
        <taxon>Diptera</taxon>
        <taxon>Nematocera</taxon>
        <taxon>Culicoidea</taxon>
        <taxon>Culicidae</taxon>
        <taxon>Anophelinae</taxon>
        <taxon>Anopheles</taxon>
    </lineage>
</organism>
<dbReference type="GO" id="GO:0005886">
    <property type="term" value="C:plasma membrane"/>
    <property type="evidence" value="ECO:0007669"/>
    <property type="project" value="UniProtKB-SubCell"/>
</dbReference>
<keyword evidence="9" id="KW-1185">Reference proteome</keyword>
<keyword evidence="2" id="KW-1003">Cell membrane</keyword>
<evidence type="ECO:0000256" key="5">
    <source>
        <dbReference type="ARBA" id="ARBA00023136"/>
    </source>
</evidence>
<dbReference type="EnsemblMetazoa" id="AGAP029233-RA">
    <property type="protein sequence ID" value="AGAP029233-PA"/>
    <property type="gene ID" value="AGAP029233"/>
</dbReference>
<dbReference type="VEuPathDB" id="VectorBase:AGAMI1_009474"/>
<evidence type="ECO:0000256" key="3">
    <source>
        <dbReference type="ARBA" id="ARBA00022692"/>
    </source>
</evidence>
<evidence type="ECO:0000256" key="4">
    <source>
        <dbReference type="ARBA" id="ARBA00022989"/>
    </source>
</evidence>
<evidence type="ECO:0000313" key="9">
    <source>
        <dbReference type="Proteomes" id="UP000007062"/>
    </source>
</evidence>
<evidence type="ECO:0000256" key="1">
    <source>
        <dbReference type="ARBA" id="ARBA00004651"/>
    </source>
</evidence>
<dbReference type="EMBL" id="AAAB01008807">
    <property type="status" value="NOT_ANNOTATED_CDS"/>
    <property type="molecule type" value="Genomic_DNA"/>
</dbReference>
<keyword evidence="3" id="KW-0812">Transmembrane</keyword>
<name>A0A3F2YYV3_ANOGA</name>
<reference evidence="8" key="3">
    <citation type="submission" date="2020-05" db="UniProtKB">
        <authorList>
            <consortium name="EnsemblMetazoa"/>
        </authorList>
    </citation>
    <scope>IDENTIFICATION</scope>
    <source>
        <strain evidence="8">PEST</strain>
    </source>
</reference>